<evidence type="ECO:0000259" key="5">
    <source>
        <dbReference type="SMART" id="SM00642"/>
    </source>
</evidence>
<dbReference type="PANTHER" id="PTHR10357">
    <property type="entry name" value="ALPHA-AMYLASE FAMILY MEMBER"/>
    <property type="match status" value="1"/>
</dbReference>
<dbReference type="FunFam" id="3.90.400.10:FF:000004">
    <property type="entry name" value="Oligo-1,6-glucosidase"/>
    <property type="match status" value="1"/>
</dbReference>
<dbReference type="InterPro" id="IPR045857">
    <property type="entry name" value="O16G_dom_2"/>
</dbReference>
<feature type="domain" description="Glycosyl hydrolase family 13 catalytic" evidence="5">
    <location>
        <begin position="26"/>
        <end position="445"/>
    </location>
</feature>
<dbReference type="Pfam" id="PF00128">
    <property type="entry name" value="Alpha-amylase"/>
    <property type="match status" value="1"/>
</dbReference>
<dbReference type="EMBL" id="JAGSXJ010000006">
    <property type="protein sequence ID" value="KAH6690487.1"/>
    <property type="molecule type" value="Genomic_DNA"/>
</dbReference>
<dbReference type="SUPFAM" id="SSF51011">
    <property type="entry name" value="Glycosyl hydrolase domain"/>
    <property type="match status" value="1"/>
</dbReference>
<dbReference type="CDD" id="cd11333">
    <property type="entry name" value="AmyAc_SI_OligoGlu_DGase"/>
    <property type="match status" value="1"/>
</dbReference>
<evidence type="ECO:0000256" key="3">
    <source>
        <dbReference type="ARBA" id="ARBA00023295"/>
    </source>
</evidence>
<dbReference type="GO" id="GO:0004574">
    <property type="term" value="F:oligo-1,6-glucosidase activity"/>
    <property type="evidence" value="ECO:0007669"/>
    <property type="project" value="TreeGrafter"/>
</dbReference>
<dbReference type="OrthoDB" id="1740265at2759"/>
<evidence type="ECO:0000256" key="2">
    <source>
        <dbReference type="ARBA" id="ARBA00022801"/>
    </source>
</evidence>
<dbReference type="GO" id="GO:0004556">
    <property type="term" value="F:alpha-amylase activity"/>
    <property type="evidence" value="ECO:0007669"/>
    <property type="project" value="TreeGrafter"/>
</dbReference>
<comment type="caution">
    <text evidence="6">The sequence shown here is derived from an EMBL/GenBank/DDBJ whole genome shotgun (WGS) entry which is preliminary data.</text>
</comment>
<dbReference type="GO" id="GO:0005987">
    <property type="term" value="P:sucrose catabolic process"/>
    <property type="evidence" value="ECO:0007669"/>
    <property type="project" value="TreeGrafter"/>
</dbReference>
<evidence type="ECO:0000256" key="1">
    <source>
        <dbReference type="ARBA" id="ARBA00008061"/>
    </source>
</evidence>
<dbReference type="Proteomes" id="UP000770015">
    <property type="component" value="Unassembled WGS sequence"/>
</dbReference>
<dbReference type="Gene3D" id="3.90.400.10">
    <property type="entry name" value="Oligo-1,6-glucosidase, Domain 2"/>
    <property type="match status" value="1"/>
</dbReference>
<reference evidence="6" key="1">
    <citation type="journal article" date="2021" name="Nat. Commun.">
        <title>Genetic determinants of endophytism in the Arabidopsis root mycobiome.</title>
        <authorList>
            <person name="Mesny F."/>
            <person name="Miyauchi S."/>
            <person name="Thiergart T."/>
            <person name="Pickel B."/>
            <person name="Atanasova L."/>
            <person name="Karlsson M."/>
            <person name="Huettel B."/>
            <person name="Barry K.W."/>
            <person name="Haridas S."/>
            <person name="Chen C."/>
            <person name="Bauer D."/>
            <person name="Andreopoulos W."/>
            <person name="Pangilinan J."/>
            <person name="LaButti K."/>
            <person name="Riley R."/>
            <person name="Lipzen A."/>
            <person name="Clum A."/>
            <person name="Drula E."/>
            <person name="Henrissat B."/>
            <person name="Kohler A."/>
            <person name="Grigoriev I.V."/>
            <person name="Martin F.M."/>
            <person name="Hacquard S."/>
        </authorList>
    </citation>
    <scope>NUCLEOTIDE SEQUENCE</scope>
    <source>
        <strain evidence="6">MPI-SDFR-AT-0117</strain>
    </source>
</reference>
<evidence type="ECO:0000313" key="6">
    <source>
        <dbReference type="EMBL" id="KAH6690487.1"/>
    </source>
</evidence>
<evidence type="ECO:0000313" key="7">
    <source>
        <dbReference type="Proteomes" id="UP000770015"/>
    </source>
</evidence>
<dbReference type="PANTHER" id="PTHR10357:SF232">
    <property type="entry name" value="GLYCOSYL HYDROLASE FAMILY 13 CATALYTIC DOMAIN-CONTAINING PROTEIN"/>
    <property type="match status" value="1"/>
</dbReference>
<dbReference type="SUPFAM" id="SSF51445">
    <property type="entry name" value="(Trans)glycosidases"/>
    <property type="match status" value="1"/>
</dbReference>
<gene>
    <name evidence="6" type="ORF">F5X68DRAFT_166569</name>
</gene>
<accession>A0A9P8VHR0</accession>
<dbReference type="AlphaFoldDB" id="A0A9P8VHR0"/>
<dbReference type="GO" id="GO:0004575">
    <property type="term" value="F:sucrose alpha-glucosidase activity"/>
    <property type="evidence" value="ECO:0007669"/>
    <property type="project" value="TreeGrafter"/>
</dbReference>
<keyword evidence="2" id="KW-0378">Hydrolase</keyword>
<proteinExistence type="inferred from homology"/>
<dbReference type="GO" id="GO:0033934">
    <property type="term" value="F:glucan 1,4-alpha-maltotriohydrolase activity"/>
    <property type="evidence" value="ECO:0007669"/>
    <property type="project" value="TreeGrafter"/>
</dbReference>
<evidence type="ECO:0000256" key="4">
    <source>
        <dbReference type="ARBA" id="ARBA00026248"/>
    </source>
</evidence>
<dbReference type="InterPro" id="IPR017853">
    <property type="entry name" value="GH"/>
</dbReference>
<keyword evidence="3" id="KW-0326">Glycosidase</keyword>
<dbReference type="InterPro" id="IPR006047">
    <property type="entry name" value="GH13_cat_dom"/>
</dbReference>
<keyword evidence="7" id="KW-1185">Reference proteome</keyword>
<dbReference type="FunFam" id="3.20.20.80:FF:000064">
    <property type="entry name" value="Oligo-1,6-glucosidase"/>
    <property type="match status" value="1"/>
</dbReference>
<keyword evidence="4" id="KW-0462">Maltose metabolism</keyword>
<name>A0A9P8VHR0_9PEZI</name>
<dbReference type="InterPro" id="IPR013780">
    <property type="entry name" value="Glyco_hydro_b"/>
</dbReference>
<dbReference type="Gene3D" id="2.60.40.1180">
    <property type="entry name" value="Golgi alpha-mannosidase II"/>
    <property type="match status" value="1"/>
</dbReference>
<comment type="similarity">
    <text evidence="1">Belongs to the glycosyl hydrolase 13 family.</text>
</comment>
<protein>
    <submittedName>
        <fullName evidence="6">Oligo-1,6-glucosidase</fullName>
    </submittedName>
</protein>
<dbReference type="Gene3D" id="3.20.20.80">
    <property type="entry name" value="Glycosidases"/>
    <property type="match status" value="1"/>
</dbReference>
<dbReference type="FunFam" id="3.20.20.80:FF:000087">
    <property type="entry name" value="Oligo-1,6-glucosidase IMA1"/>
    <property type="match status" value="1"/>
</dbReference>
<dbReference type="GO" id="GO:0000025">
    <property type="term" value="P:maltose catabolic process"/>
    <property type="evidence" value="ECO:0007669"/>
    <property type="project" value="TreeGrafter"/>
</dbReference>
<organism evidence="6 7">
    <name type="scientific">Plectosphaerella plurivora</name>
    <dbReference type="NCBI Taxonomy" id="936078"/>
    <lineage>
        <taxon>Eukaryota</taxon>
        <taxon>Fungi</taxon>
        <taxon>Dikarya</taxon>
        <taxon>Ascomycota</taxon>
        <taxon>Pezizomycotina</taxon>
        <taxon>Sordariomycetes</taxon>
        <taxon>Hypocreomycetidae</taxon>
        <taxon>Glomerellales</taxon>
        <taxon>Plectosphaerellaceae</taxon>
        <taxon>Plectosphaerella</taxon>
    </lineage>
</organism>
<sequence>MTVTVVKQSADATTQQAWWKEASIYQIYPASFKDSNGDGWGDIRGIIEKLDYLKDVGVDAVWLCPIFKSPQVDMGYDISDYRDVHPPYGTVQDVDDLIAGLHQRGMKCVLDLVVNHSSDQHEWFKSSRSALDSPHRDWYIWRKPRFNEAGERRPPNNWRAAFGGSAWTFDESTGEYYLHLFAPEQPDLNWENPAVVREVHDVMTFWLDKGADGFRMDVINLISKEPGLPDAPVTRPDEPWQDALSLVCNGPRLHEHLRGLRALLDRYGAFSVGEMPGVKEEDQVAKVVAADRKELHTIFQFDIVDMDIGSGGKFSRQPWTLPVLKGIITKWQLFARRVGGWNSIFMENHDQARSVSRFTQHRPEHRVAAAKLLATCLCSLGGTLFVYQGQELGMANLPKSWGIEEYKDIETQNLYKEAVEAIGDDKQAMEELWTEIRLKARDHARSPVQWDASPHAGFTAGTPWMRVNDTYGQINAAQQQDDPASVLQYWRSCLAARKGAKPSLVYGSFEMFDAEDTSIFAYSREDGGGEKALAVLNFADDERTWTVPETQRGVLSKGRVVMSTHGESEVKVQGEGQGLAVLLRPFEGMVIIEAAAAK</sequence>
<dbReference type="SMART" id="SM00642">
    <property type="entry name" value="Aamy"/>
    <property type="match status" value="1"/>
</dbReference>